<sequence length="229" mass="25466">MTQKTDPKKQPSNKDKKTKKHDWSFYAIIICLVIIAIPTSYIGITSISAFMQRGKPIVGNRFDDEPNPKIQDAQIKSLADTIGGVANVETANVNVVTSTVRVNIKVSEDLAKDSYDDVAQEAYAKIVEALPVETYFTSDEDNKRYDIEINIYNILKPTEEQADSAYHYLYAKNSTVQQPSGQFLSEAISPEMVEKLKEAEEARKKEKEAGKQPAEVPTNEAGADTELGE</sequence>
<evidence type="ECO:0000313" key="4">
    <source>
        <dbReference type="Proteomes" id="UP000515928"/>
    </source>
</evidence>
<evidence type="ECO:0000256" key="2">
    <source>
        <dbReference type="SAM" id="Phobius"/>
    </source>
</evidence>
<keyword evidence="2" id="KW-0812">Transmembrane</keyword>
<evidence type="ECO:0000256" key="1">
    <source>
        <dbReference type="SAM" id="MobiDB-lite"/>
    </source>
</evidence>
<accession>A0A7G9RZC1</accession>
<keyword evidence="2" id="KW-0472">Membrane</keyword>
<dbReference type="RefSeq" id="WP_187534066.1">
    <property type="nucleotide sequence ID" value="NZ_CBCSHU010000017.1"/>
</dbReference>
<gene>
    <name evidence="3" type="ORF">H9L01_00825</name>
</gene>
<protein>
    <submittedName>
        <fullName evidence="3">Uncharacterized protein</fullName>
    </submittedName>
</protein>
<dbReference type="AlphaFoldDB" id="A0A7G9RZC1"/>
<reference evidence="3 4" key="1">
    <citation type="submission" date="2020-08" db="EMBL/GenBank/DDBJ databases">
        <title>Genome sequence of Erysipelothrix inopinata DSM 15511T.</title>
        <authorList>
            <person name="Hyun D.-W."/>
            <person name="Bae J.-W."/>
        </authorList>
    </citation>
    <scope>NUCLEOTIDE SEQUENCE [LARGE SCALE GENOMIC DNA]</scope>
    <source>
        <strain evidence="3 4">DSM 15511</strain>
    </source>
</reference>
<feature type="transmembrane region" description="Helical" evidence="2">
    <location>
        <begin position="23"/>
        <end position="44"/>
    </location>
</feature>
<dbReference type="EMBL" id="CP060715">
    <property type="protein sequence ID" value="QNN60946.1"/>
    <property type="molecule type" value="Genomic_DNA"/>
</dbReference>
<keyword evidence="2" id="KW-1133">Transmembrane helix</keyword>
<dbReference type="KEGG" id="eio:H9L01_00825"/>
<keyword evidence="4" id="KW-1185">Reference proteome</keyword>
<evidence type="ECO:0000313" key="3">
    <source>
        <dbReference type="EMBL" id="QNN60946.1"/>
    </source>
</evidence>
<feature type="region of interest" description="Disordered" evidence="1">
    <location>
        <begin position="196"/>
        <end position="229"/>
    </location>
</feature>
<proteinExistence type="predicted"/>
<organism evidence="3 4">
    <name type="scientific">Erysipelothrix inopinata</name>
    <dbReference type="NCBI Taxonomy" id="225084"/>
    <lineage>
        <taxon>Bacteria</taxon>
        <taxon>Bacillati</taxon>
        <taxon>Bacillota</taxon>
        <taxon>Erysipelotrichia</taxon>
        <taxon>Erysipelotrichales</taxon>
        <taxon>Erysipelotrichaceae</taxon>
        <taxon>Erysipelothrix</taxon>
    </lineage>
</organism>
<dbReference type="Proteomes" id="UP000515928">
    <property type="component" value="Chromosome"/>
</dbReference>
<name>A0A7G9RZC1_9FIRM</name>
<feature type="compositionally biased region" description="Basic and acidic residues" evidence="1">
    <location>
        <begin position="196"/>
        <end position="210"/>
    </location>
</feature>